<dbReference type="Proteomes" id="UP001069090">
    <property type="component" value="Unassembled WGS sequence"/>
</dbReference>
<comment type="similarity">
    <text evidence="1">To B.subtilis soj.</text>
</comment>
<name>A0A9J6RHG7_9GAMM</name>
<dbReference type="Gene3D" id="3.40.50.300">
    <property type="entry name" value="P-loop containing nucleotide triphosphate hydrolases"/>
    <property type="match status" value="1"/>
</dbReference>
<dbReference type="SUPFAM" id="SSF52540">
    <property type="entry name" value="P-loop containing nucleoside triphosphate hydrolases"/>
    <property type="match status" value="1"/>
</dbReference>
<dbReference type="FunFam" id="3.40.50.300:FF:000285">
    <property type="entry name" value="Sporulation initiation inhibitor Soj"/>
    <property type="match status" value="1"/>
</dbReference>
<organism evidence="3 4">
    <name type="scientific">Dasania phycosphaerae</name>
    <dbReference type="NCBI Taxonomy" id="2950436"/>
    <lineage>
        <taxon>Bacteria</taxon>
        <taxon>Pseudomonadati</taxon>
        <taxon>Pseudomonadota</taxon>
        <taxon>Gammaproteobacteria</taxon>
        <taxon>Cellvibrionales</taxon>
        <taxon>Spongiibacteraceae</taxon>
        <taxon>Dasania</taxon>
    </lineage>
</organism>
<proteinExistence type="predicted"/>
<dbReference type="RefSeq" id="WP_258330267.1">
    <property type="nucleotide sequence ID" value="NZ_JAPTGG010000002.1"/>
</dbReference>
<evidence type="ECO:0000256" key="1">
    <source>
        <dbReference type="ARBA" id="ARBA00060876"/>
    </source>
</evidence>
<dbReference type="PANTHER" id="PTHR13696">
    <property type="entry name" value="P-LOOP CONTAINING NUCLEOSIDE TRIPHOSPHATE HYDROLASE"/>
    <property type="match status" value="1"/>
</dbReference>
<dbReference type="InterPro" id="IPR025669">
    <property type="entry name" value="AAA_dom"/>
</dbReference>
<feature type="domain" description="AAA" evidence="2">
    <location>
        <begin position="1"/>
        <end position="179"/>
    </location>
</feature>
<dbReference type="InterPro" id="IPR027417">
    <property type="entry name" value="P-loop_NTPase"/>
</dbReference>
<gene>
    <name evidence="3" type="ORF">O0V09_02790</name>
</gene>
<evidence type="ECO:0000313" key="4">
    <source>
        <dbReference type="Proteomes" id="UP001069090"/>
    </source>
</evidence>
<comment type="caution">
    <text evidence="3">The sequence shown here is derived from an EMBL/GenBank/DDBJ whole genome shotgun (WGS) entry which is preliminary data.</text>
</comment>
<dbReference type="InterPro" id="IPR050678">
    <property type="entry name" value="DNA_Partitioning_ATPase"/>
</dbReference>
<protein>
    <submittedName>
        <fullName evidence="3">ParA family protein</fullName>
    </submittedName>
</protein>
<evidence type="ECO:0000313" key="3">
    <source>
        <dbReference type="EMBL" id="MCZ0864110.1"/>
    </source>
</evidence>
<dbReference type="Pfam" id="PF13614">
    <property type="entry name" value="AAA_31"/>
    <property type="match status" value="1"/>
</dbReference>
<keyword evidence="4" id="KW-1185">Reference proteome</keyword>
<dbReference type="AlphaFoldDB" id="A0A9J6RHG7"/>
<evidence type="ECO:0000259" key="2">
    <source>
        <dbReference type="Pfam" id="PF13614"/>
    </source>
</evidence>
<reference evidence="3 4" key="1">
    <citation type="submission" date="2022-12" db="EMBL/GenBank/DDBJ databases">
        <title>Dasania phycosphaerae sp. nov., isolated from particulate material of the south coast of Korea.</title>
        <authorList>
            <person name="Jiang Y."/>
        </authorList>
    </citation>
    <scope>NUCLEOTIDE SEQUENCE [LARGE SCALE GENOMIC DNA]</scope>
    <source>
        <strain evidence="3 4">GY-19</strain>
    </source>
</reference>
<dbReference type="PANTHER" id="PTHR13696:SF69">
    <property type="entry name" value="PLASMID PARTITIONING PROTEIN-RELATED"/>
    <property type="match status" value="1"/>
</dbReference>
<dbReference type="CDD" id="cd02042">
    <property type="entry name" value="ParAB_family"/>
    <property type="match status" value="1"/>
</dbReference>
<sequence>MRVWAVANQKGGVGKTTTAVTLGGLLAERKQRVLLLDLDPHGSMTSYFGYDPDTLSQSSFNLFAEQEPDAQAINALLLSTPCEGLTLLPSSMALATVERRAAAEGMGLKVSRALAKVWDQFDYVLIDSPPVLGALMINALAASERLLVPVQTEFLALKGLERMIRTISMVTQSLRKDLNYTIIPTMFDRRTQASVGALRELRNTYPNTIWAAMIPVDTRIRDASRNGVPLSQYSADSRGAAAYRSLLKSLLSQQDQRTPA</sequence>
<accession>A0A9J6RHG7</accession>
<dbReference type="EMBL" id="JAPTGG010000002">
    <property type="protein sequence ID" value="MCZ0864110.1"/>
    <property type="molecule type" value="Genomic_DNA"/>
</dbReference>